<comment type="caution">
    <text evidence="1">The sequence shown here is derived from an EMBL/GenBank/DDBJ whole genome shotgun (WGS) entry which is preliminary data.</text>
</comment>
<gene>
    <name evidence="1" type="primary">g8715</name>
    <name evidence="1" type="ORF">VP750_LOCUS7829</name>
</gene>
<evidence type="ECO:0000313" key="2">
    <source>
        <dbReference type="Proteomes" id="UP001497392"/>
    </source>
</evidence>
<keyword evidence="2" id="KW-1185">Reference proteome</keyword>
<sequence length="129" mass="14678">MEARQTPLGLLEFKDFTTDVAVIKKSALEAGHPEKGLVVLFDIHKHVEDDMLEAAKNRLIAANIKSRESKPVVVLTDMVDDWRMLYMDGETFHEERFESKARAEKVIEDTTHQAARLEYLEKLSPKPAG</sequence>
<name>A0ABP1G7F4_9CHLO</name>
<proteinExistence type="predicted"/>
<dbReference type="EMBL" id="CAXHTA020000015">
    <property type="protein sequence ID" value="CAL5225923.1"/>
    <property type="molecule type" value="Genomic_DNA"/>
</dbReference>
<organism evidence="1 2">
    <name type="scientific">Coccomyxa viridis</name>
    <dbReference type="NCBI Taxonomy" id="1274662"/>
    <lineage>
        <taxon>Eukaryota</taxon>
        <taxon>Viridiplantae</taxon>
        <taxon>Chlorophyta</taxon>
        <taxon>core chlorophytes</taxon>
        <taxon>Trebouxiophyceae</taxon>
        <taxon>Trebouxiophyceae incertae sedis</taxon>
        <taxon>Coccomyxaceae</taxon>
        <taxon>Coccomyxa</taxon>
    </lineage>
</organism>
<reference evidence="1 2" key="1">
    <citation type="submission" date="2024-06" db="EMBL/GenBank/DDBJ databases">
        <authorList>
            <person name="Kraege A."/>
            <person name="Thomma B."/>
        </authorList>
    </citation>
    <scope>NUCLEOTIDE SEQUENCE [LARGE SCALE GENOMIC DNA]</scope>
</reference>
<evidence type="ECO:0000313" key="1">
    <source>
        <dbReference type="EMBL" id="CAL5225923.1"/>
    </source>
</evidence>
<accession>A0ABP1G7F4</accession>
<protein>
    <submittedName>
        <fullName evidence="1">G8715 protein</fullName>
    </submittedName>
</protein>
<dbReference type="Proteomes" id="UP001497392">
    <property type="component" value="Unassembled WGS sequence"/>
</dbReference>